<dbReference type="RefSeq" id="WP_169384309.1">
    <property type="nucleotide sequence ID" value="NZ_JAAXLA010000066.1"/>
</dbReference>
<keyword evidence="2" id="KW-1185">Reference proteome</keyword>
<accession>A0ABX1SIQ8</accession>
<evidence type="ECO:0000313" key="1">
    <source>
        <dbReference type="EMBL" id="NMI00845.1"/>
    </source>
</evidence>
<dbReference type="PROSITE" id="PS51257">
    <property type="entry name" value="PROKAR_LIPOPROTEIN"/>
    <property type="match status" value="1"/>
</dbReference>
<proteinExistence type="predicted"/>
<sequence length="139" mass="14757">MTVRDVYPATAGFTAVLCGAGGCGFRTDSAGPADATEADRTAEMLRAVVRSSRHGVLVSTGCLLGPTTCRLRTAAPLVLVQPCDAERRPMGPAVHVGPLRSAADVRELECWLRRGRFDPVLLPGRLLEVYQRAVAAPTN</sequence>
<reference evidence="1 2" key="1">
    <citation type="submission" date="2020-04" db="EMBL/GenBank/DDBJ databases">
        <authorList>
            <person name="Klaysubun C."/>
            <person name="Duangmal K."/>
            <person name="Lipun K."/>
        </authorList>
    </citation>
    <scope>NUCLEOTIDE SEQUENCE [LARGE SCALE GENOMIC DNA]</scope>
    <source>
        <strain evidence="1 2">K10HN5</strain>
    </source>
</reference>
<protein>
    <submittedName>
        <fullName evidence="1">Uncharacterized protein</fullName>
    </submittedName>
</protein>
<gene>
    <name evidence="1" type="ORF">HF526_26575</name>
</gene>
<dbReference type="EMBL" id="JAAXLA010000066">
    <property type="protein sequence ID" value="NMI00845.1"/>
    <property type="molecule type" value="Genomic_DNA"/>
</dbReference>
<name>A0ABX1SIQ8_9PSEU</name>
<evidence type="ECO:0000313" key="2">
    <source>
        <dbReference type="Proteomes" id="UP000820669"/>
    </source>
</evidence>
<organism evidence="1 2">
    <name type="scientific">Pseudonocardia acidicola</name>
    <dbReference type="NCBI Taxonomy" id="2724939"/>
    <lineage>
        <taxon>Bacteria</taxon>
        <taxon>Bacillati</taxon>
        <taxon>Actinomycetota</taxon>
        <taxon>Actinomycetes</taxon>
        <taxon>Pseudonocardiales</taxon>
        <taxon>Pseudonocardiaceae</taxon>
        <taxon>Pseudonocardia</taxon>
    </lineage>
</organism>
<comment type="caution">
    <text evidence="1">The sequence shown here is derived from an EMBL/GenBank/DDBJ whole genome shotgun (WGS) entry which is preliminary data.</text>
</comment>
<dbReference type="Proteomes" id="UP000820669">
    <property type="component" value="Unassembled WGS sequence"/>
</dbReference>